<dbReference type="InterPro" id="IPR000531">
    <property type="entry name" value="Beta-barrel_TonB"/>
</dbReference>
<keyword evidence="8 12" id="KW-0798">TonB box</keyword>
<reference evidence="16 17" key="1">
    <citation type="submission" date="2017-07" db="EMBL/GenBank/DDBJ databases">
        <title>Phylogenetic study on the rhizospheric bacterium Ochrobactrum sp. A44.</title>
        <authorList>
            <person name="Krzyzanowska D.M."/>
            <person name="Ossowicki A."/>
            <person name="Rajewska M."/>
            <person name="Maciag T."/>
            <person name="Kaczynski Z."/>
            <person name="Czerwicka M."/>
            <person name="Jafra S."/>
        </authorList>
    </citation>
    <scope>NUCLEOTIDE SEQUENCE [LARGE SCALE GENOMIC DNA]</scope>
    <source>
        <strain evidence="16 17">PR17</strain>
    </source>
</reference>
<dbReference type="GO" id="GO:0044718">
    <property type="term" value="P:siderophore transmembrane transport"/>
    <property type="evidence" value="ECO:0007669"/>
    <property type="project" value="TreeGrafter"/>
</dbReference>
<gene>
    <name evidence="16" type="ORF">CEV32_3416</name>
</gene>
<keyword evidence="17" id="KW-1185">Reference proteome</keyword>
<evidence type="ECO:0000256" key="8">
    <source>
        <dbReference type="ARBA" id="ARBA00023077"/>
    </source>
</evidence>
<dbReference type="GO" id="GO:0009279">
    <property type="term" value="C:cell outer membrane"/>
    <property type="evidence" value="ECO:0007669"/>
    <property type="project" value="UniProtKB-SubCell"/>
</dbReference>
<dbReference type="InterPro" id="IPR036942">
    <property type="entry name" value="Beta-barrel_TonB_sf"/>
</dbReference>
<accession>A0A256FTX3</accession>
<evidence type="ECO:0000256" key="13">
    <source>
        <dbReference type="SAM" id="SignalP"/>
    </source>
</evidence>
<keyword evidence="10 11" id="KW-0998">Cell outer membrane</keyword>
<keyword evidence="4 11" id="KW-1134">Transmembrane beta strand</keyword>
<organism evidence="16 17">
    <name type="scientific">Brucella rhizosphaerae</name>
    <dbReference type="NCBI Taxonomy" id="571254"/>
    <lineage>
        <taxon>Bacteria</taxon>
        <taxon>Pseudomonadati</taxon>
        <taxon>Pseudomonadota</taxon>
        <taxon>Alphaproteobacteria</taxon>
        <taxon>Hyphomicrobiales</taxon>
        <taxon>Brucellaceae</taxon>
        <taxon>Brucella/Ochrobactrum group</taxon>
        <taxon>Brucella</taxon>
    </lineage>
</organism>
<evidence type="ECO:0000256" key="11">
    <source>
        <dbReference type="PROSITE-ProRule" id="PRU01360"/>
    </source>
</evidence>
<dbReference type="GO" id="GO:0015344">
    <property type="term" value="F:siderophore uptake transmembrane transporter activity"/>
    <property type="evidence" value="ECO:0007669"/>
    <property type="project" value="TreeGrafter"/>
</dbReference>
<dbReference type="PROSITE" id="PS52016">
    <property type="entry name" value="TONB_DEPENDENT_REC_3"/>
    <property type="match status" value="1"/>
</dbReference>
<dbReference type="Pfam" id="PF00593">
    <property type="entry name" value="TonB_dep_Rec_b-barrel"/>
    <property type="match status" value="1"/>
</dbReference>
<dbReference type="InterPro" id="IPR039426">
    <property type="entry name" value="TonB-dep_rcpt-like"/>
</dbReference>
<dbReference type="Gene3D" id="2.40.170.20">
    <property type="entry name" value="TonB-dependent receptor, beta-barrel domain"/>
    <property type="match status" value="1"/>
</dbReference>
<keyword evidence="5 11" id="KW-0812">Transmembrane</keyword>
<keyword evidence="3 11" id="KW-0813">Transport</keyword>
<dbReference type="PANTHER" id="PTHR30069:SF53">
    <property type="entry name" value="COLICIN I RECEPTOR-RELATED"/>
    <property type="match status" value="1"/>
</dbReference>
<dbReference type="Pfam" id="PF07715">
    <property type="entry name" value="Plug"/>
    <property type="match status" value="1"/>
</dbReference>
<dbReference type="Gene3D" id="2.170.130.10">
    <property type="entry name" value="TonB-dependent receptor, plug domain"/>
    <property type="match status" value="1"/>
</dbReference>
<comment type="similarity">
    <text evidence="11 12">Belongs to the TonB-dependent receptor family.</text>
</comment>
<dbReference type="SUPFAM" id="SSF56935">
    <property type="entry name" value="Porins"/>
    <property type="match status" value="1"/>
</dbReference>
<sequence length="652" mass="71122">MLARHKMYICSNVTFTALMGGASMTFAQQASDGTTVLNPIVITATSSERNLKDAPASISVVSGEELRERRASDLADAIEGMPGINITGVGLGRRGISVRGMQPDHTLILVDGMRISNSASAVAHSDFELGWVPTEAIERVEVVRGPMSSLYGSEALGGVVNIITRRATDHWQSSFSTNGLFTEHGLGGHQYNVSGYTGGPLIPGVLGLNVWGAFKGRTELSSPGNKQVTSLGDYKAFNGTAALTWTPDERQRIDLAYLGGYENRWSNMQGSGPFPKAYRSEDDIWRQRISLSHEGNWGWGKSRVRVYSALLNRENERSDNAPASGPQKFIDTVGDGQISFSPLESHTITLGGEVRQERLKDPTVNDSGRASQMHYAGFFQDEIAISEDSEVVLGSRFDHHEEFGWEASPRAYVLYHFTEALTFKGGIGKGFKAPTLKQLSPEYEAIAGGGRFTIVGNPDLEPETNLSYEAGLEYSQGIWTARAMVFQNNVKNLIQTVCVRNCGSARGSTSTYENVDEARIRGIELGAGVELPWDMKLDGNYTYLDAIDETTGDELTGRSRHMANATLSWSPMENLTTQLRANYVGAQKVSTGTGRAAGYTLLSAYANYGLSKYTTLQLGVENITDKRLADESVEYSFADEGRRYFVGLKAAF</sequence>
<evidence type="ECO:0000256" key="2">
    <source>
        <dbReference type="ARBA" id="ARBA00021261"/>
    </source>
</evidence>
<feature type="signal peptide" evidence="13">
    <location>
        <begin position="1"/>
        <end position="27"/>
    </location>
</feature>
<evidence type="ECO:0000313" key="17">
    <source>
        <dbReference type="Proteomes" id="UP000216345"/>
    </source>
</evidence>
<dbReference type="PANTHER" id="PTHR30069">
    <property type="entry name" value="TONB-DEPENDENT OUTER MEMBRANE RECEPTOR"/>
    <property type="match status" value="1"/>
</dbReference>
<protein>
    <recommendedName>
        <fullName evidence="2">Heme transporter BhuA</fullName>
    </recommendedName>
</protein>
<dbReference type="InterPro" id="IPR037066">
    <property type="entry name" value="Plug_dom_sf"/>
</dbReference>
<feature type="domain" description="TonB-dependent receptor plug" evidence="15">
    <location>
        <begin position="51"/>
        <end position="159"/>
    </location>
</feature>
<feature type="domain" description="TonB-dependent receptor-like beta-barrel" evidence="14">
    <location>
        <begin position="232"/>
        <end position="623"/>
    </location>
</feature>
<evidence type="ECO:0000259" key="15">
    <source>
        <dbReference type="Pfam" id="PF07715"/>
    </source>
</evidence>
<evidence type="ECO:0000256" key="5">
    <source>
        <dbReference type="ARBA" id="ARBA00022692"/>
    </source>
</evidence>
<keyword evidence="9 11" id="KW-0472">Membrane</keyword>
<evidence type="ECO:0000256" key="10">
    <source>
        <dbReference type="ARBA" id="ARBA00023237"/>
    </source>
</evidence>
<keyword evidence="6 13" id="KW-0732">Signal</keyword>
<feature type="chain" id="PRO_5012874937" description="Heme transporter BhuA" evidence="13">
    <location>
        <begin position="28"/>
        <end position="652"/>
    </location>
</feature>
<keyword evidence="7" id="KW-0406">Ion transport</keyword>
<dbReference type="CDD" id="cd01347">
    <property type="entry name" value="ligand_gated_channel"/>
    <property type="match status" value="1"/>
</dbReference>
<dbReference type="InterPro" id="IPR012910">
    <property type="entry name" value="Plug_dom"/>
</dbReference>
<dbReference type="Proteomes" id="UP000216345">
    <property type="component" value="Unassembled WGS sequence"/>
</dbReference>
<comment type="caution">
    <text evidence="16">The sequence shown here is derived from an EMBL/GenBank/DDBJ whole genome shotgun (WGS) entry which is preliminary data.</text>
</comment>
<name>A0A256FTX3_9HYPH</name>
<evidence type="ECO:0000256" key="12">
    <source>
        <dbReference type="RuleBase" id="RU003357"/>
    </source>
</evidence>
<evidence type="ECO:0000256" key="7">
    <source>
        <dbReference type="ARBA" id="ARBA00023065"/>
    </source>
</evidence>
<evidence type="ECO:0000256" key="6">
    <source>
        <dbReference type="ARBA" id="ARBA00022729"/>
    </source>
</evidence>
<evidence type="ECO:0000256" key="3">
    <source>
        <dbReference type="ARBA" id="ARBA00022448"/>
    </source>
</evidence>
<keyword evidence="16" id="KW-0675">Receptor</keyword>
<dbReference type="EMBL" id="NNRK01000016">
    <property type="protein sequence ID" value="OYR18200.1"/>
    <property type="molecule type" value="Genomic_DNA"/>
</dbReference>
<evidence type="ECO:0000313" key="16">
    <source>
        <dbReference type="EMBL" id="OYR18200.1"/>
    </source>
</evidence>
<comment type="subcellular location">
    <subcellularLocation>
        <location evidence="1 11">Cell outer membrane</location>
        <topology evidence="1 11">Multi-pass membrane protein</topology>
    </subcellularLocation>
</comment>
<proteinExistence type="inferred from homology"/>
<evidence type="ECO:0000256" key="1">
    <source>
        <dbReference type="ARBA" id="ARBA00004571"/>
    </source>
</evidence>
<evidence type="ECO:0000259" key="14">
    <source>
        <dbReference type="Pfam" id="PF00593"/>
    </source>
</evidence>
<evidence type="ECO:0000256" key="4">
    <source>
        <dbReference type="ARBA" id="ARBA00022452"/>
    </source>
</evidence>
<evidence type="ECO:0000256" key="9">
    <source>
        <dbReference type="ARBA" id="ARBA00023136"/>
    </source>
</evidence>
<dbReference type="AlphaFoldDB" id="A0A256FTX3"/>